<protein>
    <submittedName>
        <fullName evidence="1">Uncharacterized protein</fullName>
    </submittedName>
</protein>
<organism evidence="1 2">
    <name type="scientific">Clostridium botulinum C</name>
    <dbReference type="NCBI Taxonomy" id="36828"/>
    <lineage>
        <taxon>Bacteria</taxon>
        <taxon>Bacillati</taxon>
        <taxon>Bacillota</taxon>
        <taxon>Clostridia</taxon>
        <taxon>Eubacteriales</taxon>
        <taxon>Clostridiaceae</taxon>
        <taxon>Clostridium</taxon>
    </lineage>
</organism>
<evidence type="ECO:0000313" key="2">
    <source>
        <dbReference type="Proteomes" id="UP000813637"/>
    </source>
</evidence>
<proteinExistence type="predicted"/>
<accession>A0A9Q3YYX7</accession>
<reference evidence="1" key="1">
    <citation type="submission" date="2020-02" db="EMBL/GenBank/DDBJ databases">
        <authorList>
            <person name="Fillo S."/>
            <person name="Giordani F."/>
            <person name="Tonon E."/>
            <person name="Drigo I."/>
            <person name="Anselmo A."/>
            <person name="Fortunato A."/>
            <person name="Bano L."/>
            <person name="Lista F."/>
        </authorList>
    </citation>
    <scope>NUCLEOTIDE SEQUENCE</scope>
    <source>
        <strain evidence="1">IZSVe-TV_9877_3_12</strain>
    </source>
</reference>
<evidence type="ECO:0000313" key="1">
    <source>
        <dbReference type="EMBL" id="MCD3194889.1"/>
    </source>
</evidence>
<dbReference type="AlphaFoldDB" id="A0A9Q3YYX7"/>
<name>A0A9Q3YYX7_CLOBO</name>
<comment type="caution">
    <text evidence="1">The sequence shown here is derived from an EMBL/GenBank/DDBJ whole genome shotgun (WGS) entry which is preliminary data.</text>
</comment>
<sequence length="140" mass="16542">MKKCFEENLKNALRILDRKYNTVSNNENYNVDAISTEYDNNDINYIAYNFTLIINKDIYKDIELWGGHREFKHCPTIQEIINEIEKYYKSNIKKTYEGVVTFEDWMGGNGANDYVLDGQYTRDIFKELLGKKIKITVVDD</sequence>
<gene>
    <name evidence="1" type="ORF">G8S53_06245</name>
</gene>
<dbReference type="EMBL" id="JAAMYB010000004">
    <property type="protein sequence ID" value="MCD3194889.1"/>
    <property type="molecule type" value="Genomic_DNA"/>
</dbReference>
<reference evidence="1" key="2">
    <citation type="journal article" date="2021" name="Microorganisms">
        <title>Extensive Genome Exploration of Clostridium botulinum Group III Field Strains.</title>
        <authorList>
            <person name="Fillo S."/>
            <person name="Giordani F."/>
            <person name="Tonon E."/>
            <person name="Drigo I."/>
            <person name="Anselmo A."/>
            <person name="Fortunato A."/>
            <person name="Lista F."/>
            <person name="Bano L."/>
        </authorList>
    </citation>
    <scope>NUCLEOTIDE SEQUENCE</scope>
    <source>
        <strain evidence="1">IZSVe-TV_9877_3_12</strain>
    </source>
</reference>
<dbReference type="Proteomes" id="UP000813637">
    <property type="component" value="Unassembled WGS sequence"/>
</dbReference>